<evidence type="ECO:0000313" key="6">
    <source>
        <dbReference type="Proteomes" id="UP000792457"/>
    </source>
</evidence>
<evidence type="ECO:0000259" key="4">
    <source>
        <dbReference type="PROSITE" id="PS50081"/>
    </source>
</evidence>
<keyword evidence="2" id="KW-0863">Zinc-finger</keyword>
<dbReference type="SUPFAM" id="SSF57889">
    <property type="entry name" value="Cysteine-rich domain"/>
    <property type="match status" value="1"/>
</dbReference>
<dbReference type="GO" id="GO:0007165">
    <property type="term" value="P:signal transduction"/>
    <property type="evidence" value="ECO:0007669"/>
    <property type="project" value="InterPro"/>
</dbReference>
<dbReference type="GO" id="GO:0016020">
    <property type="term" value="C:membrane"/>
    <property type="evidence" value="ECO:0007669"/>
    <property type="project" value="UniProtKB-SubCell"/>
</dbReference>
<organism evidence="5 6">
    <name type="scientific">Ladona fulva</name>
    <name type="common">Scarce chaser dragonfly</name>
    <name type="synonym">Libellula fulva</name>
    <dbReference type="NCBI Taxonomy" id="123851"/>
    <lineage>
        <taxon>Eukaryota</taxon>
        <taxon>Metazoa</taxon>
        <taxon>Ecdysozoa</taxon>
        <taxon>Arthropoda</taxon>
        <taxon>Hexapoda</taxon>
        <taxon>Insecta</taxon>
        <taxon>Pterygota</taxon>
        <taxon>Palaeoptera</taxon>
        <taxon>Odonata</taxon>
        <taxon>Epiprocta</taxon>
        <taxon>Anisoptera</taxon>
        <taxon>Libelluloidea</taxon>
        <taxon>Libellulidae</taxon>
        <taxon>Ladona</taxon>
    </lineage>
</organism>
<dbReference type="PROSITE" id="PS50081">
    <property type="entry name" value="ZF_DAG_PE_2"/>
    <property type="match status" value="1"/>
</dbReference>
<evidence type="ECO:0000256" key="3">
    <source>
        <dbReference type="ARBA" id="ARBA00022833"/>
    </source>
</evidence>
<dbReference type="Gene3D" id="3.30.60.20">
    <property type="match status" value="1"/>
</dbReference>
<dbReference type="PANTHER" id="PTHR11255">
    <property type="entry name" value="DIACYLGLYCEROL KINASE"/>
    <property type="match status" value="1"/>
</dbReference>
<keyword evidence="1" id="KW-0479">Metal-binding</keyword>
<comment type="caution">
    <text evidence="5">The sequence shown here is derived from an EMBL/GenBank/DDBJ whole genome shotgun (WGS) entry which is preliminary data.</text>
</comment>
<dbReference type="InterPro" id="IPR037607">
    <property type="entry name" value="DGK"/>
</dbReference>
<evidence type="ECO:0000313" key="5">
    <source>
        <dbReference type="EMBL" id="KAG8225525.1"/>
    </source>
</evidence>
<accession>A0A8K0K1A3</accession>
<name>A0A8K0K1A3_LADFU</name>
<dbReference type="OrthoDB" id="242257at2759"/>
<evidence type="ECO:0000256" key="1">
    <source>
        <dbReference type="ARBA" id="ARBA00022723"/>
    </source>
</evidence>
<feature type="domain" description="Phorbol-ester/DAG-type" evidence="4">
    <location>
        <begin position="74"/>
        <end position="117"/>
    </location>
</feature>
<dbReference type="GO" id="GO:0008270">
    <property type="term" value="F:zinc ion binding"/>
    <property type="evidence" value="ECO:0007669"/>
    <property type="project" value="UniProtKB-KW"/>
</dbReference>
<keyword evidence="3" id="KW-0862">Zinc</keyword>
<reference evidence="5" key="2">
    <citation type="submission" date="2017-10" db="EMBL/GenBank/DDBJ databases">
        <title>Ladona fulva Genome sequencing and assembly.</title>
        <authorList>
            <person name="Murali S."/>
            <person name="Richards S."/>
            <person name="Bandaranaike D."/>
            <person name="Bellair M."/>
            <person name="Blankenburg K."/>
            <person name="Chao H."/>
            <person name="Dinh H."/>
            <person name="Doddapaneni H."/>
            <person name="Dugan-Rocha S."/>
            <person name="Elkadiri S."/>
            <person name="Gnanaolivu R."/>
            <person name="Hernandez B."/>
            <person name="Skinner E."/>
            <person name="Javaid M."/>
            <person name="Lee S."/>
            <person name="Li M."/>
            <person name="Ming W."/>
            <person name="Munidasa M."/>
            <person name="Muniz J."/>
            <person name="Nguyen L."/>
            <person name="Hughes D."/>
            <person name="Osuji N."/>
            <person name="Pu L.-L."/>
            <person name="Puazo M."/>
            <person name="Qu C."/>
            <person name="Quiroz J."/>
            <person name="Raj R."/>
            <person name="Weissenberger G."/>
            <person name="Xin Y."/>
            <person name="Zou X."/>
            <person name="Han Y."/>
            <person name="Worley K."/>
            <person name="Muzny D."/>
            <person name="Gibbs R."/>
        </authorList>
    </citation>
    <scope>NUCLEOTIDE SEQUENCE</scope>
    <source>
        <strain evidence="5">Sampled in the wild</strain>
    </source>
</reference>
<protein>
    <recommendedName>
        <fullName evidence="4">Phorbol-ester/DAG-type domain-containing protein</fullName>
    </recommendedName>
</protein>
<evidence type="ECO:0000256" key="2">
    <source>
        <dbReference type="ARBA" id="ARBA00022771"/>
    </source>
</evidence>
<dbReference type="InterPro" id="IPR046349">
    <property type="entry name" value="C1-like_sf"/>
</dbReference>
<reference evidence="5" key="1">
    <citation type="submission" date="2013-04" db="EMBL/GenBank/DDBJ databases">
        <authorList>
            <person name="Qu J."/>
            <person name="Murali S.C."/>
            <person name="Bandaranaike D."/>
            <person name="Bellair M."/>
            <person name="Blankenburg K."/>
            <person name="Chao H."/>
            <person name="Dinh H."/>
            <person name="Doddapaneni H."/>
            <person name="Downs B."/>
            <person name="Dugan-Rocha S."/>
            <person name="Elkadiri S."/>
            <person name="Gnanaolivu R.D."/>
            <person name="Hernandez B."/>
            <person name="Javaid M."/>
            <person name="Jayaseelan J.C."/>
            <person name="Lee S."/>
            <person name="Li M."/>
            <person name="Ming W."/>
            <person name="Munidasa M."/>
            <person name="Muniz J."/>
            <person name="Nguyen L."/>
            <person name="Ongeri F."/>
            <person name="Osuji N."/>
            <person name="Pu L.-L."/>
            <person name="Puazo M."/>
            <person name="Qu C."/>
            <person name="Quiroz J."/>
            <person name="Raj R."/>
            <person name="Weissenberger G."/>
            <person name="Xin Y."/>
            <person name="Zou X."/>
            <person name="Han Y."/>
            <person name="Richards S."/>
            <person name="Worley K."/>
            <person name="Muzny D."/>
            <person name="Gibbs R."/>
        </authorList>
    </citation>
    <scope>NUCLEOTIDE SEQUENCE</scope>
    <source>
        <strain evidence="5">Sampled in the wild</strain>
    </source>
</reference>
<keyword evidence="6" id="KW-1185">Reference proteome</keyword>
<dbReference type="Pfam" id="PF00130">
    <property type="entry name" value="C1_1"/>
    <property type="match status" value="1"/>
</dbReference>
<proteinExistence type="predicted"/>
<dbReference type="InterPro" id="IPR002219">
    <property type="entry name" value="PKC_DAG/PE"/>
</dbReference>
<gene>
    <name evidence="5" type="ORF">J437_LFUL006064</name>
</gene>
<sequence length="117" mass="12964">MLEPIYLPPHGVSIPRTEVPMEAIIGVQVRGRDPAAISLCEYYVHVECQDFAVPDCKENATYLPGKEVSSVVHVHHWREGNLPSGAKCAICKKTCWSGECLAGMRCEWCGMTVSKLF</sequence>
<dbReference type="EMBL" id="KZ308241">
    <property type="protein sequence ID" value="KAG8225525.1"/>
    <property type="molecule type" value="Genomic_DNA"/>
</dbReference>
<dbReference type="GO" id="GO:0004143">
    <property type="term" value="F:ATP-dependent diacylglycerol kinase activity"/>
    <property type="evidence" value="ECO:0007669"/>
    <property type="project" value="InterPro"/>
</dbReference>
<dbReference type="PANTHER" id="PTHR11255:SF54">
    <property type="entry name" value="DIACYLGLYCEROL KINASE THETA"/>
    <property type="match status" value="1"/>
</dbReference>
<dbReference type="Proteomes" id="UP000792457">
    <property type="component" value="Unassembled WGS sequence"/>
</dbReference>
<dbReference type="AlphaFoldDB" id="A0A8K0K1A3"/>